<dbReference type="InterPro" id="IPR023410">
    <property type="entry name" value="14-3-3_domain"/>
</dbReference>
<dbReference type="Pfam" id="PF00244">
    <property type="entry name" value="14-3-3"/>
    <property type="match status" value="1"/>
</dbReference>
<accession>A0AAU9JN37</accession>
<dbReference type="PRINTS" id="PR00305">
    <property type="entry name" value="1433ZETA"/>
</dbReference>
<dbReference type="SMART" id="SM00101">
    <property type="entry name" value="14_3_3"/>
    <property type="match status" value="1"/>
</dbReference>
<dbReference type="SUPFAM" id="SSF48445">
    <property type="entry name" value="14-3-3 protein"/>
    <property type="match status" value="1"/>
</dbReference>
<evidence type="ECO:0000256" key="1">
    <source>
        <dbReference type="ARBA" id="ARBA00006141"/>
    </source>
</evidence>
<feature type="domain" description="14-3-3" evidence="2">
    <location>
        <begin position="11"/>
        <end position="248"/>
    </location>
</feature>
<organism evidence="3 4">
    <name type="scientific">Blepharisma stoltei</name>
    <dbReference type="NCBI Taxonomy" id="1481888"/>
    <lineage>
        <taxon>Eukaryota</taxon>
        <taxon>Sar</taxon>
        <taxon>Alveolata</taxon>
        <taxon>Ciliophora</taxon>
        <taxon>Postciliodesmatophora</taxon>
        <taxon>Heterotrichea</taxon>
        <taxon>Heterotrichida</taxon>
        <taxon>Blepharismidae</taxon>
        <taxon>Blepharisma</taxon>
    </lineage>
</organism>
<dbReference type="Proteomes" id="UP001162131">
    <property type="component" value="Unassembled WGS sequence"/>
</dbReference>
<sequence>MTQPKFYEIKMEKLIFQAKLAESAERYENMFCFVKGIMKEAEVLDKEIRNLITVAFTNLVRQRISEWRVIVGIEMKELSLGRTEKAYILRIYRENAEGYITSICMEVLGFVEDWIQKQNQIEVKVFLLKLKEKAFRNLAEFQSHELNIWIYGTDSRDKQLRAEEEAFRLTTQELSPIDPIRLGLALSLAVISYDINGDSKKALSIAEEAFNLALPELINIPEENYKDVTLIMSMLRDNITLWSNDLSD</sequence>
<dbReference type="PANTHER" id="PTHR18860">
    <property type="entry name" value="14-3-3 PROTEIN"/>
    <property type="match status" value="1"/>
</dbReference>
<reference evidence="3" key="1">
    <citation type="submission" date="2021-09" db="EMBL/GenBank/DDBJ databases">
        <authorList>
            <consortium name="AG Swart"/>
            <person name="Singh M."/>
            <person name="Singh A."/>
            <person name="Seah K."/>
            <person name="Emmerich C."/>
        </authorList>
    </citation>
    <scope>NUCLEOTIDE SEQUENCE</scope>
    <source>
        <strain evidence="3">ATCC30299</strain>
    </source>
</reference>
<comment type="similarity">
    <text evidence="1">Belongs to the 14-3-3 family.</text>
</comment>
<evidence type="ECO:0000313" key="3">
    <source>
        <dbReference type="EMBL" id="CAG9326384.1"/>
    </source>
</evidence>
<dbReference type="AlphaFoldDB" id="A0AAU9JN37"/>
<dbReference type="InterPro" id="IPR000308">
    <property type="entry name" value="14-3-3"/>
</dbReference>
<dbReference type="PIRSF" id="PIRSF000868">
    <property type="entry name" value="14-3-3"/>
    <property type="match status" value="1"/>
</dbReference>
<dbReference type="EMBL" id="CAJZBQ010000040">
    <property type="protein sequence ID" value="CAG9326384.1"/>
    <property type="molecule type" value="Genomic_DNA"/>
</dbReference>
<gene>
    <name evidence="3" type="ORF">BSTOLATCC_MIC40811</name>
</gene>
<comment type="caution">
    <text evidence="3">The sequence shown here is derived from an EMBL/GenBank/DDBJ whole genome shotgun (WGS) entry which is preliminary data.</text>
</comment>
<dbReference type="Gene3D" id="1.20.190.20">
    <property type="entry name" value="14-3-3 domain"/>
    <property type="match status" value="1"/>
</dbReference>
<keyword evidence="4" id="KW-1185">Reference proteome</keyword>
<evidence type="ECO:0000259" key="2">
    <source>
        <dbReference type="SMART" id="SM00101"/>
    </source>
</evidence>
<dbReference type="InterPro" id="IPR036815">
    <property type="entry name" value="14-3-3_dom_sf"/>
</dbReference>
<name>A0AAU9JN37_9CILI</name>
<proteinExistence type="inferred from homology"/>
<evidence type="ECO:0000313" key="4">
    <source>
        <dbReference type="Proteomes" id="UP001162131"/>
    </source>
</evidence>
<protein>
    <recommendedName>
        <fullName evidence="2">14-3-3 domain-containing protein</fullName>
    </recommendedName>
</protein>